<comment type="caution">
    <text evidence="3">The sequence shown here is derived from an EMBL/GenBank/DDBJ whole genome shotgun (WGS) entry which is preliminary data.</text>
</comment>
<dbReference type="GO" id="GO:0006351">
    <property type="term" value="P:DNA-templated transcription"/>
    <property type="evidence" value="ECO:0007669"/>
    <property type="project" value="InterPro"/>
</dbReference>
<dbReference type="GO" id="GO:0003968">
    <property type="term" value="F:RNA-directed RNA polymerase activity"/>
    <property type="evidence" value="ECO:0007669"/>
    <property type="project" value="InterPro"/>
</dbReference>
<reference evidence="3" key="1">
    <citation type="submission" date="2021-02" db="EMBL/GenBank/DDBJ databases">
        <authorList>
            <person name="Steward A R."/>
        </authorList>
    </citation>
    <scope>NUCLEOTIDE SEQUENCE</scope>
</reference>
<dbReference type="GO" id="GO:0000166">
    <property type="term" value="F:nucleotide binding"/>
    <property type="evidence" value="ECO:0007669"/>
    <property type="project" value="UniProtKB-KW"/>
</dbReference>
<evidence type="ECO:0000313" key="4">
    <source>
        <dbReference type="Proteomes" id="UP000663880"/>
    </source>
</evidence>
<dbReference type="Pfam" id="PF02123">
    <property type="entry name" value="RdRP_4"/>
    <property type="match status" value="1"/>
</dbReference>
<feature type="transmembrane region" description="Helical" evidence="2">
    <location>
        <begin position="41"/>
        <end position="60"/>
    </location>
</feature>
<dbReference type="Proteomes" id="UP000663880">
    <property type="component" value="Unassembled WGS sequence"/>
</dbReference>
<name>A0A821UI31_9NEOP</name>
<keyword evidence="4" id="KW-1185">Reference proteome</keyword>
<evidence type="ECO:0000313" key="3">
    <source>
        <dbReference type="EMBL" id="CAF4889897.1"/>
    </source>
</evidence>
<evidence type="ECO:0008006" key="5">
    <source>
        <dbReference type="Google" id="ProtNLM"/>
    </source>
</evidence>
<dbReference type="EMBL" id="CAJOBZ010000031">
    <property type="protein sequence ID" value="CAF4889897.1"/>
    <property type="molecule type" value="Genomic_DNA"/>
</dbReference>
<dbReference type="InterPro" id="IPR001795">
    <property type="entry name" value="RNA-dir_pol_luteovirus"/>
</dbReference>
<dbReference type="SUPFAM" id="SSF56672">
    <property type="entry name" value="DNA/RNA polymerases"/>
    <property type="match status" value="1"/>
</dbReference>
<proteinExistence type="predicted"/>
<keyword evidence="2" id="KW-1133">Transmembrane helix</keyword>
<protein>
    <recommendedName>
        <fullName evidence="5">RNA-directed RNA polymerase</fullName>
    </recommendedName>
</protein>
<keyword evidence="1" id="KW-0547">Nucleotide-binding</keyword>
<dbReference type="AlphaFoldDB" id="A0A821UI31"/>
<evidence type="ECO:0000256" key="2">
    <source>
        <dbReference type="SAM" id="Phobius"/>
    </source>
</evidence>
<evidence type="ECO:0000256" key="1">
    <source>
        <dbReference type="ARBA" id="ARBA00022741"/>
    </source>
</evidence>
<dbReference type="InterPro" id="IPR043502">
    <property type="entry name" value="DNA/RNA_pol_sf"/>
</dbReference>
<accession>A0A821UI31</accession>
<sequence>MGEIDDETRWVAQAELNSIDRLIISWNGKEWPYKGGLLSGWRITSLVGTMVSMAIGRYIIQKNNIPGARAVGMGDDIILASPLYGLTQEQLFDSYAETGFNINLLKTISGPIGEFLRQVYSPRGVIGYPCSAMGAVLYAPPWLDRYSLDREQEVSKNWRCRG</sequence>
<organism evidence="3 4">
    <name type="scientific">Pieris macdunnoughi</name>
    <dbReference type="NCBI Taxonomy" id="345717"/>
    <lineage>
        <taxon>Eukaryota</taxon>
        <taxon>Metazoa</taxon>
        <taxon>Ecdysozoa</taxon>
        <taxon>Arthropoda</taxon>
        <taxon>Hexapoda</taxon>
        <taxon>Insecta</taxon>
        <taxon>Pterygota</taxon>
        <taxon>Neoptera</taxon>
        <taxon>Endopterygota</taxon>
        <taxon>Lepidoptera</taxon>
        <taxon>Glossata</taxon>
        <taxon>Ditrysia</taxon>
        <taxon>Papilionoidea</taxon>
        <taxon>Pieridae</taxon>
        <taxon>Pierinae</taxon>
        <taxon>Pieris</taxon>
    </lineage>
</organism>
<keyword evidence="2" id="KW-0472">Membrane</keyword>
<keyword evidence="2" id="KW-0812">Transmembrane</keyword>
<dbReference type="OrthoDB" id="7418169at2759"/>
<gene>
    <name evidence="3" type="ORF">PMACD_LOCUS10362</name>
</gene>
<dbReference type="GO" id="GO:0071897">
    <property type="term" value="P:DNA biosynthetic process"/>
    <property type="evidence" value="ECO:0007669"/>
    <property type="project" value="UniProtKB-ARBA"/>
</dbReference>
<dbReference type="GO" id="GO:0003723">
    <property type="term" value="F:RNA binding"/>
    <property type="evidence" value="ECO:0007669"/>
    <property type="project" value="InterPro"/>
</dbReference>